<evidence type="ECO:0000313" key="5">
    <source>
        <dbReference type="EMBL" id="SUZ56566.1"/>
    </source>
</evidence>
<dbReference type="InterPro" id="IPR013211">
    <property type="entry name" value="LVIVD"/>
</dbReference>
<evidence type="ECO:0000256" key="1">
    <source>
        <dbReference type="ARBA" id="ARBA00022729"/>
    </source>
</evidence>
<dbReference type="InterPro" id="IPR011043">
    <property type="entry name" value="Gal_Oxase/kelch_b-propeller"/>
</dbReference>
<protein>
    <recommendedName>
        <fullName evidence="6">Choice-of-anchor B family protein</fullName>
    </recommendedName>
</protein>
<evidence type="ECO:0000256" key="4">
    <source>
        <dbReference type="SAM" id="MobiDB-lite"/>
    </source>
</evidence>
<proteinExistence type="predicted"/>
<dbReference type="InterPro" id="IPR013519">
    <property type="entry name" value="Int_alpha_beta-p"/>
</dbReference>
<organism evidence="5">
    <name type="scientific">marine metagenome</name>
    <dbReference type="NCBI Taxonomy" id="408172"/>
    <lineage>
        <taxon>unclassified sequences</taxon>
        <taxon>metagenomes</taxon>
        <taxon>ecological metagenomes</taxon>
    </lineage>
</organism>
<dbReference type="PANTHER" id="PTHR38787:SF3">
    <property type="entry name" value="REGULATORY P DOMAIN-CONTAINING PROTEIN"/>
    <property type="match status" value="1"/>
</dbReference>
<keyword evidence="1" id="KW-0732">Signal</keyword>
<dbReference type="Pfam" id="PF08309">
    <property type="entry name" value="LVIVD"/>
    <property type="match status" value="2"/>
</dbReference>
<dbReference type="InterPro" id="IPR027589">
    <property type="entry name" value="Choice_anch_B"/>
</dbReference>
<evidence type="ECO:0000256" key="2">
    <source>
        <dbReference type="ARBA" id="ARBA00022737"/>
    </source>
</evidence>
<keyword evidence="2" id="KW-0677">Repeat</keyword>
<dbReference type="InterPro" id="IPR028994">
    <property type="entry name" value="Integrin_alpha_N"/>
</dbReference>
<gene>
    <name evidence="5" type="ORF">METZ01_LOCUS9420</name>
</gene>
<dbReference type="Pfam" id="PF14312">
    <property type="entry name" value="FG-GAP_2"/>
    <property type="match status" value="2"/>
</dbReference>
<dbReference type="SMART" id="SM00191">
    <property type="entry name" value="Int_alpha"/>
    <property type="match status" value="4"/>
</dbReference>
<evidence type="ECO:0008006" key="6">
    <source>
        <dbReference type="Google" id="ProtNLM"/>
    </source>
</evidence>
<dbReference type="EMBL" id="UINC01000510">
    <property type="protein sequence ID" value="SUZ56566.1"/>
    <property type="molecule type" value="Genomic_DNA"/>
</dbReference>
<dbReference type="SUPFAM" id="SSF50965">
    <property type="entry name" value="Galactose oxidase, central domain"/>
    <property type="match status" value="1"/>
</dbReference>
<dbReference type="Gene3D" id="2.130.10.130">
    <property type="entry name" value="Integrin alpha, N-terminal"/>
    <property type="match status" value="2"/>
</dbReference>
<dbReference type="GO" id="GO:0005576">
    <property type="term" value="C:extracellular region"/>
    <property type="evidence" value="ECO:0007669"/>
    <property type="project" value="TreeGrafter"/>
</dbReference>
<keyword evidence="3" id="KW-0325">Glycoprotein</keyword>
<reference evidence="5" key="1">
    <citation type="submission" date="2018-05" db="EMBL/GenBank/DDBJ databases">
        <authorList>
            <person name="Lanie J.A."/>
            <person name="Ng W.-L."/>
            <person name="Kazmierczak K.M."/>
            <person name="Andrzejewski T.M."/>
            <person name="Davidsen T.M."/>
            <person name="Wayne K.J."/>
            <person name="Tettelin H."/>
            <person name="Glass J.I."/>
            <person name="Rusch D."/>
            <person name="Podicherti R."/>
            <person name="Tsui H.-C.T."/>
            <person name="Winkler M.E."/>
        </authorList>
    </citation>
    <scope>NUCLEOTIDE SEQUENCE</scope>
</reference>
<dbReference type="AlphaFoldDB" id="A0A381NPN3"/>
<dbReference type="PANTHER" id="PTHR38787">
    <property type="entry name" value="REGULATORY P DOMAIN-CONTAINING PROTEIN"/>
    <property type="match status" value="1"/>
</dbReference>
<feature type="region of interest" description="Disordered" evidence="4">
    <location>
        <begin position="159"/>
        <end position="181"/>
    </location>
</feature>
<accession>A0A381NPN3</accession>
<dbReference type="NCBIfam" id="TIGR04312">
    <property type="entry name" value="choice_anch_B"/>
    <property type="match status" value="1"/>
</dbReference>
<name>A0A381NPN3_9ZZZZ</name>
<sequence length="810" mass="87132">MAKFRALVLSLAATAVLVSPGLAQSGSFGNSVVIDGDALIIGEPNNSFRPGMVYVYRKSEGDWIESARLTAPGAERADGFGAVLALSGSTLFVATRAGSLYTYERSGATWAFSSTLTAEDLVGLDAQCNYNGYCGVDYGISLSADKDWLLVGHSRTATDASRMRTRQRRDGESVPLPPPGTVYAFQRGPDGRWTEQQRIESPAAAPGDAFGAAVSVVGDRLLVGAPKAARNGGSLEGAGRVFEYRLMDGLWREGAELTVAGEAEALFGATIVSSDGRAVIGAPLSGLGFGAAFVFNLDATTGTWSERARLDAPEALEGDVFGGSVALDGDDVWVGAPVVRGLETGMAFVFSDGMVTDMRFTEEETNTEDSFGHRIVAGGGIAAVTASGLDHQAGGVFVYERDDNGTWRQGDVLLSAPDALGAVFGEERRCTEGTVESFDCNDIELLAYIPISLLTAPEAARGIRANDNWGWTDSEAGREYALVGRNDGTSFIDITDPTNPVLIGDLPKTLNTPRSQLWRDIKTYRDHAFIVADGAGAHGMQVFDLTRLRDVVDPPVVFDPDLLYRGDGLNVVESSHNIIINEETGFAYLTSRGCAGMHMVDISEPMEPTFVGCSEPGGTHDAQCIVYRGPDESYRGQEICLRMSGNRFQISDVTDKSNPVELSTASHPNPAYMHQGWVTEDHRYFIMDDESDVIAGNVETTRTLVWELDDLEDPILVKEFFGSLPASAHNLYVKGDFTYQANYRYGLHILDISDPLNPVEVGMFDTSPFGTGPGFGGAWSTYPFFDSGTILVTSMQEGLFMLKKRVRPVS</sequence>
<dbReference type="InterPro" id="IPR013517">
    <property type="entry name" value="FG-GAP"/>
</dbReference>
<evidence type="ECO:0000256" key="3">
    <source>
        <dbReference type="ARBA" id="ARBA00023180"/>
    </source>
</evidence>